<dbReference type="EMBL" id="MLHK01000072">
    <property type="protein sequence ID" value="OOF43450.1"/>
    <property type="molecule type" value="Genomic_DNA"/>
</dbReference>
<comment type="caution">
    <text evidence="1">The sequence shown here is derived from an EMBL/GenBank/DDBJ whole genome shotgun (WGS) entry which is preliminary data.</text>
</comment>
<dbReference type="AlphaFoldDB" id="A0A1V3IML8"/>
<dbReference type="Proteomes" id="UP000188728">
    <property type="component" value="Unassembled WGS sequence"/>
</dbReference>
<protein>
    <recommendedName>
        <fullName evidence="3">DUF1367 domain-containing protein</fullName>
    </recommendedName>
</protein>
<evidence type="ECO:0000313" key="2">
    <source>
        <dbReference type="Proteomes" id="UP000188728"/>
    </source>
</evidence>
<dbReference type="RefSeq" id="WP_242650089.1">
    <property type="nucleotide sequence ID" value="NZ_MLHK01000072.1"/>
</dbReference>
<name>A0A1V3IML8_9PAST</name>
<gene>
    <name evidence="1" type="ORF">BKK51_11455</name>
</gene>
<sequence length="156" mass="18146">MKIPMIKNAGGILCPADDMYLDKLKRLENGGLYEIELKKVNNPRLHRKLFAFFKFCFDHWTTENSGLEFADEVKQFNHFRKRLTILAGFFDEYVDFDTGEISREAQSLKFDEMDDIERGECLSAVINAALKHVFGNTTDENVINQLYAFFRGEDEN</sequence>
<evidence type="ECO:0000313" key="1">
    <source>
        <dbReference type="EMBL" id="OOF43450.1"/>
    </source>
</evidence>
<proteinExistence type="predicted"/>
<dbReference type="InterPro" id="IPR009797">
    <property type="entry name" value="DUF1367"/>
</dbReference>
<reference evidence="1 2" key="1">
    <citation type="submission" date="2016-10" db="EMBL/GenBank/DDBJ databases">
        <title>Rodentibacter gen. nov. and new species.</title>
        <authorList>
            <person name="Christensen H."/>
        </authorList>
    </citation>
    <scope>NUCLEOTIDE SEQUENCE [LARGE SCALE GENOMIC DNA]</scope>
    <source>
        <strain evidence="1 2">H1983213011</strain>
    </source>
</reference>
<dbReference type="Pfam" id="PF07105">
    <property type="entry name" value="DUF1367"/>
    <property type="match status" value="2"/>
</dbReference>
<organism evidence="1 2">
    <name type="scientific">Rodentibacter trehalosifermentans</name>
    <dbReference type="NCBI Taxonomy" id="1908263"/>
    <lineage>
        <taxon>Bacteria</taxon>
        <taxon>Pseudomonadati</taxon>
        <taxon>Pseudomonadota</taxon>
        <taxon>Gammaproteobacteria</taxon>
        <taxon>Pasteurellales</taxon>
        <taxon>Pasteurellaceae</taxon>
        <taxon>Rodentibacter</taxon>
    </lineage>
</organism>
<evidence type="ECO:0008006" key="3">
    <source>
        <dbReference type="Google" id="ProtNLM"/>
    </source>
</evidence>
<accession>A0A1V3IML8</accession>